<feature type="transmembrane region" description="Helical" evidence="2">
    <location>
        <begin position="591"/>
        <end position="615"/>
    </location>
</feature>
<feature type="transmembrane region" description="Helical" evidence="2">
    <location>
        <begin position="314"/>
        <end position="337"/>
    </location>
</feature>
<comment type="caution">
    <text evidence="3">The sequence shown here is derived from an EMBL/GenBank/DDBJ whole genome shotgun (WGS) entry which is preliminary data.</text>
</comment>
<feature type="transmembrane region" description="Helical" evidence="2">
    <location>
        <begin position="561"/>
        <end position="585"/>
    </location>
</feature>
<feature type="compositionally biased region" description="Basic residues" evidence="1">
    <location>
        <begin position="658"/>
        <end position="677"/>
    </location>
</feature>
<reference evidence="3 4" key="1">
    <citation type="submission" date="2024-04" db="EMBL/GenBank/DDBJ databases">
        <title>genome sequences of Mucor flavus KT1a and Helicostylum pulchrum KT1b strains isolated from the surface of a dry-aged beef.</title>
        <authorList>
            <person name="Toyotome T."/>
            <person name="Hosono M."/>
            <person name="Torimaru M."/>
            <person name="Fukuda K."/>
            <person name="Mikami N."/>
        </authorList>
    </citation>
    <scope>NUCLEOTIDE SEQUENCE [LARGE SCALE GENOMIC DNA]</scope>
    <source>
        <strain evidence="3 4">KT1a</strain>
    </source>
</reference>
<feature type="region of interest" description="Disordered" evidence="1">
    <location>
        <begin position="658"/>
        <end position="678"/>
    </location>
</feature>
<dbReference type="InterPro" id="IPR007720">
    <property type="entry name" value="PigQ/GPI1"/>
</dbReference>
<keyword evidence="2" id="KW-0472">Membrane</keyword>
<dbReference type="PANTHER" id="PTHR21329">
    <property type="entry name" value="PHOSPHATIDYLINOSITOL N-ACETYLGLUCOSAMINYLTRANSFERASE SUBUNIT Q-RELATED"/>
    <property type="match status" value="1"/>
</dbReference>
<name>A0ABP9Z6I1_9FUNG</name>
<evidence type="ECO:0000313" key="3">
    <source>
        <dbReference type="EMBL" id="GAA5814679.1"/>
    </source>
</evidence>
<proteinExistence type="predicted"/>
<accession>A0ABP9Z6I1</accession>
<evidence type="ECO:0000256" key="1">
    <source>
        <dbReference type="SAM" id="MobiDB-lite"/>
    </source>
</evidence>
<keyword evidence="2" id="KW-1133">Transmembrane helix</keyword>
<feature type="transmembrane region" description="Helical" evidence="2">
    <location>
        <begin position="391"/>
        <end position="415"/>
    </location>
</feature>
<dbReference type="EMBL" id="BAABUK010000022">
    <property type="protein sequence ID" value="GAA5814679.1"/>
    <property type="molecule type" value="Genomic_DNA"/>
</dbReference>
<dbReference type="Pfam" id="PF05024">
    <property type="entry name" value="Gpi1"/>
    <property type="match status" value="1"/>
</dbReference>
<organism evidence="3 4">
    <name type="scientific">Mucor flavus</name>
    <dbReference type="NCBI Taxonomy" id="439312"/>
    <lineage>
        <taxon>Eukaryota</taxon>
        <taxon>Fungi</taxon>
        <taxon>Fungi incertae sedis</taxon>
        <taxon>Mucoromycota</taxon>
        <taxon>Mucoromycotina</taxon>
        <taxon>Mucoromycetes</taxon>
        <taxon>Mucorales</taxon>
        <taxon>Mucorineae</taxon>
        <taxon>Mucoraceae</taxon>
        <taxon>Mucor</taxon>
    </lineage>
</organism>
<feature type="transmembrane region" description="Helical" evidence="2">
    <location>
        <begin position="516"/>
        <end position="540"/>
    </location>
</feature>
<keyword evidence="2" id="KW-0812">Transmembrane</keyword>
<sequence>MMDYINSQYDIKSRYSSQYRSTPPAGDLGLPVIQKYFEYKKNWIMSSTHDAVKLFWPSHLCSPKTEPGFLIGWYNTTTTICVASIVSGLKLNEMQSLLSEFCISGEHSEFTYINKVCTVTPQILGVLVDGQGDYPVPSCTDQGYDVWLKVALNDAYVPVPLSVNVNEKKLAFDTYEVIFYEQPNPKRLQFLALDPLELDITSADMNISKNKKPLNKKQLEEQANLKKIIDFGHQLNNETEPVSDDLGIVLVQINSSYFLEHGVQLLVTHHKRKNATKYAALDRISRWVYSAFDYFVHTIITSPKGFIGYHVKKIVVSIFLSILFIILGLAEVTLHALSVRLPKFILNGVAFKDLFAAGQQVDLRLQQLFFWPRQYMMLRKQNWANTAKTRAYYISMWLVANDIIIGLAIGSFLMTNNAAMADRLHRILHKYTVESLHSMMLWFLESPAGLKLNHELGSFLSELFLWLIRLWTLCTQTIEPYTPHIIHTIGLSGVFGVTMIISLSSDFLAFMTLHVYCFYMVAARIFNWQLVILNSLFNLFRGKKRNILRDRIDSCDYDLDQLLLGTSLFTLLTFLFPTVVIYYFTFALGRVGVIFLQAVMETILAFFNHFPLFAIMLRVKDPHRLPGGLEFEIFSHDNFLWVHHGILRRLKQITSKFKPKDKKVPVPKKPTKKKKRSLSFSIPGLSKKRVPHRVPIDASKGAYLWMRNMPIPLGAIFFQYMLLWKRLSAHYFSAYVLNCLLHGEPIKPIPKLQYPMLPDTRPSLSNLWQTLKLNLWETRLKKN</sequence>
<dbReference type="PANTHER" id="PTHR21329:SF3">
    <property type="entry name" value="PHOSPHATIDYLINOSITOL N-ACETYLGLUCOSAMINYLTRANSFERASE SUBUNIT Q"/>
    <property type="match status" value="1"/>
</dbReference>
<feature type="transmembrane region" description="Helical" evidence="2">
    <location>
        <begin position="485"/>
        <end position="504"/>
    </location>
</feature>
<evidence type="ECO:0000313" key="4">
    <source>
        <dbReference type="Proteomes" id="UP001473302"/>
    </source>
</evidence>
<evidence type="ECO:0000256" key="2">
    <source>
        <dbReference type="SAM" id="Phobius"/>
    </source>
</evidence>
<dbReference type="Proteomes" id="UP001473302">
    <property type="component" value="Unassembled WGS sequence"/>
</dbReference>
<gene>
    <name evidence="3" type="ORF">MFLAVUS_008178</name>
</gene>
<keyword evidence="4" id="KW-1185">Reference proteome</keyword>
<protein>
    <submittedName>
        <fullName evidence="3">Uncharacterized protein</fullName>
    </submittedName>
</protein>